<name>A0ABP6S1K7_9PSEU</name>
<dbReference type="Proteomes" id="UP001500483">
    <property type="component" value="Unassembled WGS sequence"/>
</dbReference>
<feature type="domain" description="DUF4185" evidence="1">
    <location>
        <begin position="27"/>
        <end position="340"/>
    </location>
</feature>
<protein>
    <recommendedName>
        <fullName evidence="1">DUF4185 domain-containing protein</fullName>
    </recommendedName>
</protein>
<dbReference type="Pfam" id="PF13810">
    <property type="entry name" value="DUF4185"/>
    <property type="match status" value="1"/>
</dbReference>
<accession>A0ABP6S1K7</accession>
<evidence type="ECO:0000259" key="1">
    <source>
        <dbReference type="Pfam" id="PF13810"/>
    </source>
</evidence>
<keyword evidence="3" id="KW-1185">Reference proteome</keyword>
<gene>
    <name evidence="2" type="ORF">GCM10020366_66110</name>
</gene>
<comment type="caution">
    <text evidence="2">The sequence shown here is derived from an EMBL/GenBank/DDBJ whole genome shotgun (WGS) entry which is preliminary data.</text>
</comment>
<evidence type="ECO:0000313" key="3">
    <source>
        <dbReference type="Proteomes" id="UP001500483"/>
    </source>
</evidence>
<proteinExistence type="predicted"/>
<organism evidence="2 3">
    <name type="scientific">Saccharopolyspora gregorii</name>
    <dbReference type="NCBI Taxonomy" id="33914"/>
    <lineage>
        <taxon>Bacteria</taxon>
        <taxon>Bacillati</taxon>
        <taxon>Actinomycetota</taxon>
        <taxon>Actinomycetes</taxon>
        <taxon>Pseudonocardiales</taxon>
        <taxon>Pseudonocardiaceae</taxon>
        <taxon>Saccharopolyspora</taxon>
    </lineage>
</organism>
<evidence type="ECO:0000313" key="2">
    <source>
        <dbReference type="EMBL" id="GAA3365591.1"/>
    </source>
</evidence>
<dbReference type="InterPro" id="IPR025442">
    <property type="entry name" value="DUF4185"/>
</dbReference>
<dbReference type="EMBL" id="BAAAYK010000038">
    <property type="protein sequence ID" value="GAA3365591.1"/>
    <property type="molecule type" value="Genomic_DNA"/>
</dbReference>
<reference evidence="3" key="1">
    <citation type="journal article" date="2019" name="Int. J. Syst. Evol. Microbiol.">
        <title>The Global Catalogue of Microorganisms (GCM) 10K type strain sequencing project: providing services to taxonomists for standard genome sequencing and annotation.</title>
        <authorList>
            <consortium name="The Broad Institute Genomics Platform"/>
            <consortium name="The Broad Institute Genome Sequencing Center for Infectious Disease"/>
            <person name="Wu L."/>
            <person name="Ma J."/>
        </authorList>
    </citation>
    <scope>NUCLEOTIDE SEQUENCE [LARGE SCALE GENOMIC DNA]</scope>
    <source>
        <strain evidence="3">JCM 9687</strain>
    </source>
</reference>
<sequence>MRGYRARMVRVTGTARLAAITGAESRNAGSGVVATDLGILWDDGRGGVLAAFGDTYGERWGGSGAGPKHADWRCNVLARSTGTDLDSGLDLDWVVRREDGGAAQFLPGDRTGVREHTVIPTAGIAVGGRNHLHYMSVRRWGVPGSWHTNYGALAYSDDGGRSWTKSESAVWRNDRQPFLRRFRRRDQGGHPFQQLAFAGVVDGRVHLLGTPSGRFGAGHLARVGPDDLLDPAAYEYWTARGWTADEREALPVLAAPVAELSVQFNTHFGQWFAVHLDERRAAIVLRTADRLTGPWSAGRVLAAGSRFPALYGGFQHPWAADRPAVYFTMTQWRPYNVSFLRADLE</sequence>